<evidence type="ECO:0000313" key="8">
    <source>
        <dbReference type="Proteomes" id="UP000535437"/>
    </source>
</evidence>
<evidence type="ECO:0000259" key="6">
    <source>
        <dbReference type="PROSITE" id="PS50977"/>
    </source>
</evidence>
<comment type="caution">
    <text evidence="7">The sequence shown here is derived from an EMBL/GenBank/DDBJ whole genome shotgun (WGS) entry which is preliminary data.</text>
</comment>
<proteinExistence type="predicted"/>
<dbReference type="PRINTS" id="PR00455">
    <property type="entry name" value="HTHTETR"/>
</dbReference>
<feature type="compositionally biased region" description="Polar residues" evidence="5">
    <location>
        <begin position="21"/>
        <end position="33"/>
    </location>
</feature>
<dbReference type="InterPro" id="IPR050109">
    <property type="entry name" value="HTH-type_TetR-like_transc_reg"/>
</dbReference>
<organism evidence="7 8">
    <name type="scientific">Nesterenkonia xinjiangensis</name>
    <dbReference type="NCBI Taxonomy" id="225327"/>
    <lineage>
        <taxon>Bacteria</taxon>
        <taxon>Bacillati</taxon>
        <taxon>Actinomycetota</taxon>
        <taxon>Actinomycetes</taxon>
        <taxon>Micrococcales</taxon>
        <taxon>Micrococcaceae</taxon>
        <taxon>Nesterenkonia</taxon>
    </lineage>
</organism>
<evidence type="ECO:0000256" key="2">
    <source>
        <dbReference type="ARBA" id="ARBA00023125"/>
    </source>
</evidence>
<dbReference type="InterPro" id="IPR001647">
    <property type="entry name" value="HTH_TetR"/>
</dbReference>
<keyword evidence="2 4" id="KW-0238">DNA-binding</keyword>
<dbReference type="Gene3D" id="1.10.357.10">
    <property type="entry name" value="Tetracycline Repressor, domain 2"/>
    <property type="match status" value="1"/>
</dbReference>
<evidence type="ECO:0000313" key="7">
    <source>
        <dbReference type="EMBL" id="NYJ78017.1"/>
    </source>
</evidence>
<keyword evidence="8" id="KW-1185">Reference proteome</keyword>
<evidence type="ECO:0000256" key="3">
    <source>
        <dbReference type="ARBA" id="ARBA00023163"/>
    </source>
</evidence>
<feature type="region of interest" description="Disordered" evidence="5">
    <location>
        <begin position="1"/>
        <end position="40"/>
    </location>
</feature>
<sequence length="272" mass="29225">MAGPAQANGRGTGHDPRAAASTHNITGAGNTSPPEDPASGAERILDAAIDLFGQQGFESTSLKQIAVRAEVSAPLVIHHFGSKDGLRTACDARVADLYHAYKSDAVARSASPLPRNYVLEAVQTSRPLVRYLLQAFLTGGEHTDALFDRLVEDTLDYMADAERIGLVTPSANRRHRAVVLLLQGFGALMLHRQMKRLLGASPLEDPPEKLGAYMAAVLELHTQPLMDTDVYDELIAGLLPQESDDDVDPTPDDPTPDDDAGPTRRPPDPRPA</sequence>
<dbReference type="EMBL" id="JACCFY010000001">
    <property type="protein sequence ID" value="NYJ78017.1"/>
    <property type="molecule type" value="Genomic_DNA"/>
</dbReference>
<dbReference type="InterPro" id="IPR041484">
    <property type="entry name" value="TetR_C_25"/>
</dbReference>
<dbReference type="PROSITE" id="PS50977">
    <property type="entry name" value="HTH_TETR_2"/>
    <property type="match status" value="1"/>
</dbReference>
<dbReference type="GO" id="GO:0000976">
    <property type="term" value="F:transcription cis-regulatory region binding"/>
    <property type="evidence" value="ECO:0007669"/>
    <property type="project" value="TreeGrafter"/>
</dbReference>
<keyword evidence="1" id="KW-0805">Transcription regulation</keyword>
<evidence type="ECO:0000256" key="5">
    <source>
        <dbReference type="SAM" id="MobiDB-lite"/>
    </source>
</evidence>
<feature type="region of interest" description="Disordered" evidence="5">
    <location>
        <begin position="237"/>
        <end position="272"/>
    </location>
</feature>
<dbReference type="Pfam" id="PF00440">
    <property type="entry name" value="TetR_N"/>
    <property type="match status" value="1"/>
</dbReference>
<evidence type="ECO:0000256" key="4">
    <source>
        <dbReference type="PROSITE-ProRule" id="PRU00335"/>
    </source>
</evidence>
<dbReference type="PANTHER" id="PTHR30055:SF234">
    <property type="entry name" value="HTH-TYPE TRANSCRIPTIONAL REGULATOR BETI"/>
    <property type="match status" value="1"/>
</dbReference>
<dbReference type="AlphaFoldDB" id="A0A7Z0GL50"/>
<keyword evidence="3" id="KW-0804">Transcription</keyword>
<feature type="DNA-binding region" description="H-T-H motif" evidence="4">
    <location>
        <begin position="61"/>
        <end position="80"/>
    </location>
</feature>
<gene>
    <name evidence="7" type="ORF">HNR09_001428</name>
</gene>
<dbReference type="SUPFAM" id="SSF46689">
    <property type="entry name" value="Homeodomain-like"/>
    <property type="match status" value="1"/>
</dbReference>
<feature type="domain" description="HTH tetR-type" evidence="6">
    <location>
        <begin position="38"/>
        <end position="98"/>
    </location>
</feature>
<reference evidence="7 8" key="1">
    <citation type="submission" date="2020-07" db="EMBL/GenBank/DDBJ databases">
        <title>Sequencing the genomes of 1000 actinobacteria strains.</title>
        <authorList>
            <person name="Klenk H.-P."/>
        </authorList>
    </citation>
    <scope>NUCLEOTIDE SEQUENCE [LARGE SCALE GENOMIC DNA]</scope>
    <source>
        <strain evidence="7 8">DSM 15475</strain>
    </source>
</reference>
<feature type="compositionally biased region" description="Acidic residues" evidence="5">
    <location>
        <begin position="242"/>
        <end position="260"/>
    </location>
</feature>
<dbReference type="Pfam" id="PF17933">
    <property type="entry name" value="TetR_C_25"/>
    <property type="match status" value="1"/>
</dbReference>
<evidence type="ECO:0000256" key="1">
    <source>
        <dbReference type="ARBA" id="ARBA00023015"/>
    </source>
</evidence>
<feature type="compositionally biased region" description="Basic and acidic residues" evidence="5">
    <location>
        <begin position="261"/>
        <end position="272"/>
    </location>
</feature>
<dbReference type="RefSeq" id="WP_179541419.1">
    <property type="nucleotide sequence ID" value="NZ_BAAALL010000002.1"/>
</dbReference>
<dbReference type="PANTHER" id="PTHR30055">
    <property type="entry name" value="HTH-TYPE TRANSCRIPTIONAL REGULATOR RUTR"/>
    <property type="match status" value="1"/>
</dbReference>
<accession>A0A7Z0GL50</accession>
<dbReference type="Proteomes" id="UP000535437">
    <property type="component" value="Unassembled WGS sequence"/>
</dbReference>
<dbReference type="InterPro" id="IPR009057">
    <property type="entry name" value="Homeodomain-like_sf"/>
</dbReference>
<protein>
    <submittedName>
        <fullName evidence="7">AcrR family transcriptional regulator</fullName>
    </submittedName>
</protein>
<dbReference type="GO" id="GO:0003700">
    <property type="term" value="F:DNA-binding transcription factor activity"/>
    <property type="evidence" value="ECO:0007669"/>
    <property type="project" value="TreeGrafter"/>
</dbReference>
<name>A0A7Z0GL50_9MICC</name>